<sequence>MVDAVTTAAWTDDETEALAIQPAKALALAVAAAGGKGCRK</sequence>
<accession>A0A392VHM1</accession>
<evidence type="ECO:0000313" key="1">
    <source>
        <dbReference type="EMBL" id="MCI86912.1"/>
    </source>
</evidence>
<dbReference type="Proteomes" id="UP000265520">
    <property type="component" value="Unassembled WGS sequence"/>
</dbReference>
<evidence type="ECO:0000313" key="2">
    <source>
        <dbReference type="Proteomes" id="UP000265520"/>
    </source>
</evidence>
<dbReference type="AlphaFoldDB" id="A0A392VHM1"/>
<proteinExistence type="predicted"/>
<name>A0A392VHM1_9FABA</name>
<reference evidence="1 2" key="1">
    <citation type="journal article" date="2018" name="Front. Plant Sci.">
        <title>Red Clover (Trifolium pratense) and Zigzag Clover (T. medium) - A Picture of Genomic Similarities and Differences.</title>
        <authorList>
            <person name="Dluhosova J."/>
            <person name="Istvanek J."/>
            <person name="Nedelnik J."/>
            <person name="Repkova J."/>
        </authorList>
    </citation>
    <scope>NUCLEOTIDE SEQUENCE [LARGE SCALE GENOMIC DNA]</scope>
    <source>
        <strain evidence="2">cv. 10/8</strain>
        <tissue evidence="1">Leaf</tissue>
    </source>
</reference>
<organism evidence="1 2">
    <name type="scientific">Trifolium medium</name>
    <dbReference type="NCBI Taxonomy" id="97028"/>
    <lineage>
        <taxon>Eukaryota</taxon>
        <taxon>Viridiplantae</taxon>
        <taxon>Streptophyta</taxon>
        <taxon>Embryophyta</taxon>
        <taxon>Tracheophyta</taxon>
        <taxon>Spermatophyta</taxon>
        <taxon>Magnoliopsida</taxon>
        <taxon>eudicotyledons</taxon>
        <taxon>Gunneridae</taxon>
        <taxon>Pentapetalae</taxon>
        <taxon>rosids</taxon>
        <taxon>fabids</taxon>
        <taxon>Fabales</taxon>
        <taxon>Fabaceae</taxon>
        <taxon>Papilionoideae</taxon>
        <taxon>50 kb inversion clade</taxon>
        <taxon>NPAAA clade</taxon>
        <taxon>Hologalegina</taxon>
        <taxon>IRL clade</taxon>
        <taxon>Trifolieae</taxon>
        <taxon>Trifolium</taxon>
    </lineage>
</organism>
<protein>
    <submittedName>
        <fullName evidence="1">Uncharacterized protein</fullName>
    </submittedName>
</protein>
<keyword evidence="2" id="KW-1185">Reference proteome</keyword>
<dbReference type="EMBL" id="LXQA011152997">
    <property type="protein sequence ID" value="MCI86912.1"/>
    <property type="molecule type" value="Genomic_DNA"/>
</dbReference>
<comment type="caution">
    <text evidence="1">The sequence shown here is derived from an EMBL/GenBank/DDBJ whole genome shotgun (WGS) entry which is preliminary data.</text>
</comment>